<dbReference type="EMBL" id="JARBJD010000669">
    <property type="protein sequence ID" value="KAK2940452.1"/>
    <property type="molecule type" value="Genomic_DNA"/>
</dbReference>
<proteinExistence type="predicted"/>
<dbReference type="EC" id="5.3.1.6" evidence="2"/>
<gene>
    <name evidence="3" type="ORF">BLNAU_24641</name>
    <name evidence="2" type="ORF">BLNAU_24856</name>
</gene>
<accession>A0ABQ9WLA4</accession>
<dbReference type="EMBL" id="JARBJD010000709">
    <property type="protein sequence ID" value="KAK2940237.1"/>
    <property type="molecule type" value="Genomic_DNA"/>
</dbReference>
<dbReference type="NCBIfam" id="TIGR00689">
    <property type="entry name" value="rpiB_lacA_lacB"/>
    <property type="match status" value="1"/>
</dbReference>
<comment type="caution">
    <text evidence="2">The sequence shown here is derived from an EMBL/GenBank/DDBJ whole genome shotgun (WGS) entry which is preliminary data.</text>
</comment>
<dbReference type="Gene3D" id="3.40.1400.10">
    <property type="entry name" value="Sugar-phosphate isomerase, RpiB/LacA/LacB"/>
    <property type="match status" value="1"/>
</dbReference>
<evidence type="ECO:0000313" key="4">
    <source>
        <dbReference type="Proteomes" id="UP001281761"/>
    </source>
</evidence>
<dbReference type="InterPro" id="IPR004785">
    <property type="entry name" value="RpiB"/>
</dbReference>
<evidence type="ECO:0000313" key="3">
    <source>
        <dbReference type="EMBL" id="KAK2940452.1"/>
    </source>
</evidence>
<keyword evidence="4" id="KW-1185">Reference proteome</keyword>
<dbReference type="NCBIfam" id="NF004051">
    <property type="entry name" value="PRK05571.1"/>
    <property type="match status" value="1"/>
</dbReference>
<dbReference type="Proteomes" id="UP001281761">
    <property type="component" value="Unassembled WGS sequence"/>
</dbReference>
<dbReference type="PANTHER" id="PTHR30345:SF0">
    <property type="entry name" value="DNA DAMAGE-REPAIR_TOLERATION PROTEIN DRT102"/>
    <property type="match status" value="1"/>
</dbReference>
<dbReference type="PANTHER" id="PTHR30345">
    <property type="entry name" value="RIBOSE-5-PHOSPHATE ISOMERASE B"/>
    <property type="match status" value="1"/>
</dbReference>
<evidence type="ECO:0000313" key="2">
    <source>
        <dbReference type="EMBL" id="KAK2940237.1"/>
    </source>
</evidence>
<dbReference type="InterPro" id="IPR003500">
    <property type="entry name" value="RpiB_LacA_LacB"/>
</dbReference>
<reference evidence="2 4" key="1">
    <citation type="journal article" date="2022" name="bioRxiv">
        <title>Genomics of Preaxostyla Flagellates Illuminates Evolutionary Transitions and the Path Towards Mitochondrial Loss.</title>
        <authorList>
            <person name="Novak L.V.F."/>
            <person name="Treitli S.C."/>
            <person name="Pyrih J."/>
            <person name="Halakuc P."/>
            <person name="Pipaliya S.V."/>
            <person name="Vacek V."/>
            <person name="Brzon O."/>
            <person name="Soukal P."/>
            <person name="Eme L."/>
            <person name="Dacks J.B."/>
            <person name="Karnkowska A."/>
            <person name="Elias M."/>
            <person name="Hampl V."/>
        </authorList>
    </citation>
    <scope>NUCLEOTIDE SEQUENCE [LARGE SCALE GENOMIC DNA]</scope>
    <source>
        <strain evidence="2">NAU3</strain>
        <tissue evidence="2">Gut</tissue>
    </source>
</reference>
<dbReference type="GO" id="GO:0004751">
    <property type="term" value="F:ribose-5-phosphate isomerase activity"/>
    <property type="evidence" value="ECO:0007669"/>
    <property type="project" value="UniProtKB-EC"/>
</dbReference>
<organism evidence="2 4">
    <name type="scientific">Blattamonas nauphoetae</name>
    <dbReference type="NCBI Taxonomy" id="2049346"/>
    <lineage>
        <taxon>Eukaryota</taxon>
        <taxon>Metamonada</taxon>
        <taxon>Preaxostyla</taxon>
        <taxon>Oxymonadida</taxon>
        <taxon>Blattamonas</taxon>
    </lineage>
</organism>
<keyword evidence="1 2" id="KW-0413">Isomerase</keyword>
<sequence length="236" mass="26294">MSHFLAQGITVHCEKCILVGQTLESFGEAHRNHLACLKTDDHSNEKRMDQQNRVGENYWDLASWESSRTRTFHDLTHPACSRQLTEQMSTKIVIGSDHAGFEMKTQLVTFLKEKFPEYVVEDVGTNSTASVDYPVYGHKVGQTVMRDHCQGIVVCGSGIGISIACNKIPGIRCALCHNVETATLCRQHNDANVISIGARIIDLKTAQDCITAFLTTPFEGGRHQNRIDLIEKPQPL</sequence>
<protein>
    <submittedName>
        <fullName evidence="2">Ribose-5-phosphate isomerase B</fullName>
        <ecNumber evidence="2">5.3.1.6</ecNumber>
    </submittedName>
</protein>
<dbReference type="SUPFAM" id="SSF89623">
    <property type="entry name" value="Ribose/Galactose isomerase RpiB/AlsB"/>
    <property type="match status" value="1"/>
</dbReference>
<dbReference type="Pfam" id="PF02502">
    <property type="entry name" value="LacAB_rpiB"/>
    <property type="match status" value="1"/>
</dbReference>
<dbReference type="InterPro" id="IPR036569">
    <property type="entry name" value="RpiB_LacA_LacB_sf"/>
</dbReference>
<evidence type="ECO:0000256" key="1">
    <source>
        <dbReference type="ARBA" id="ARBA00023235"/>
    </source>
</evidence>
<dbReference type="NCBIfam" id="TIGR01120">
    <property type="entry name" value="rpiB"/>
    <property type="match status" value="1"/>
</dbReference>
<name>A0ABQ9WLA4_9EUKA</name>